<dbReference type="KEGG" id="png:PNIG_a2046"/>
<gene>
    <name evidence="1" type="ORF">PNIG_a2046</name>
</gene>
<name>A0AAC9XXZ1_9GAMM</name>
<protein>
    <submittedName>
        <fullName evidence="1">Uncharacterized protein</fullName>
    </submittedName>
</protein>
<dbReference type="Proteomes" id="UP000198329">
    <property type="component" value="Chromosome I"/>
</dbReference>
<dbReference type="GeneID" id="300941755"/>
<evidence type="ECO:0000313" key="1">
    <source>
        <dbReference type="EMBL" id="ASM54108.1"/>
    </source>
</evidence>
<organism evidence="1 2">
    <name type="scientific">Pseudoalteromonas nigrifaciens</name>
    <dbReference type="NCBI Taxonomy" id="28109"/>
    <lineage>
        <taxon>Bacteria</taxon>
        <taxon>Pseudomonadati</taxon>
        <taxon>Pseudomonadota</taxon>
        <taxon>Gammaproteobacteria</taxon>
        <taxon>Alteromonadales</taxon>
        <taxon>Pseudoalteromonadaceae</taxon>
        <taxon>Pseudoalteromonas</taxon>
    </lineage>
</organism>
<dbReference type="EMBL" id="CP011036">
    <property type="protein sequence ID" value="ASM54108.1"/>
    <property type="molecule type" value="Genomic_DNA"/>
</dbReference>
<evidence type="ECO:0000313" key="2">
    <source>
        <dbReference type="Proteomes" id="UP000198329"/>
    </source>
</evidence>
<keyword evidence="2" id="KW-1185">Reference proteome</keyword>
<sequence>MSKKTEPQLTKPAEQKADVNIKPKMSRAMTIAQNVNQTLANAKGNRDELAGAFDLKSGELIKVEVTA</sequence>
<proteinExistence type="predicted"/>
<reference evidence="1 2" key="1">
    <citation type="submission" date="2015-03" db="EMBL/GenBank/DDBJ databases">
        <authorList>
            <person name="Xie B.-B."/>
            <person name="Rong J.-C."/>
            <person name="Qin Q.-L."/>
            <person name="Zhang Y.-Z."/>
        </authorList>
    </citation>
    <scope>NUCLEOTIDE SEQUENCE [LARGE SCALE GENOMIC DNA]</scope>
    <source>
        <strain evidence="1 2">KMM 661</strain>
    </source>
</reference>
<accession>A0AAC9XXZ1</accession>
<dbReference type="RefSeq" id="WP_011328224.1">
    <property type="nucleotide sequence ID" value="NZ_BJXZ01000023.1"/>
</dbReference>
<dbReference type="AlphaFoldDB" id="A0AAC9XXZ1"/>